<sequence length="297" mass="34444">MESIFRSGGRLRKPHFKKLTKHLHASFVWSMDSRRALAQFLQELGWSVVECVSEADTAIASDCGAHDIAISGDSESLIYSSIETIWRPLKRGQYLVYEVPKLLKHLEISRTALTVLGAYLAHKDVACKSPQQDQFDAALRIFVRQEFSTDPTPPPQELNHDGAQGITQRLRDIRLKLESSKRSFVGDQAEERLYVFNRYCTFDRPPERRPPPHDSGRQYKHRHRYAIKTRSQLKKHDPPETMMQYRLKPWKLQPESPLDPSINTSPPKATHKQQRPRNVANMEKKELVNEMQWDHPT</sequence>
<dbReference type="AlphaFoldDB" id="A0A9P6JZ89"/>
<evidence type="ECO:0000313" key="3">
    <source>
        <dbReference type="Proteomes" id="UP000723463"/>
    </source>
</evidence>
<feature type="region of interest" description="Disordered" evidence="1">
    <location>
        <begin position="203"/>
        <end position="237"/>
    </location>
</feature>
<dbReference type="EMBL" id="JAAAXW010000291">
    <property type="protein sequence ID" value="KAF9538673.1"/>
    <property type="molecule type" value="Genomic_DNA"/>
</dbReference>
<dbReference type="SUPFAM" id="SSF88723">
    <property type="entry name" value="PIN domain-like"/>
    <property type="match status" value="1"/>
</dbReference>
<feature type="compositionally biased region" description="Basic and acidic residues" evidence="1">
    <location>
        <begin position="204"/>
        <end position="217"/>
    </location>
</feature>
<accession>A0A9P6JZ89</accession>
<feature type="region of interest" description="Disordered" evidence="1">
    <location>
        <begin position="252"/>
        <end position="297"/>
    </location>
</feature>
<reference evidence="2" key="1">
    <citation type="journal article" date="2020" name="Fungal Divers.">
        <title>Resolving the Mortierellaceae phylogeny through synthesis of multi-gene phylogenetics and phylogenomics.</title>
        <authorList>
            <person name="Vandepol N."/>
            <person name="Liber J."/>
            <person name="Desiro A."/>
            <person name="Na H."/>
            <person name="Kennedy M."/>
            <person name="Barry K."/>
            <person name="Grigoriev I.V."/>
            <person name="Miller A.N."/>
            <person name="O'Donnell K."/>
            <person name="Stajich J.E."/>
            <person name="Bonito G."/>
        </authorList>
    </citation>
    <scope>NUCLEOTIDE SEQUENCE</scope>
    <source>
        <strain evidence="2">NRRL 2591</strain>
    </source>
</reference>
<feature type="compositionally biased region" description="Basic and acidic residues" evidence="1">
    <location>
        <begin position="282"/>
        <end position="297"/>
    </location>
</feature>
<comment type="caution">
    <text evidence="2">The sequence shown here is derived from an EMBL/GenBank/DDBJ whole genome shotgun (WGS) entry which is preliminary data.</text>
</comment>
<evidence type="ECO:0000256" key="1">
    <source>
        <dbReference type="SAM" id="MobiDB-lite"/>
    </source>
</evidence>
<evidence type="ECO:0000313" key="2">
    <source>
        <dbReference type="EMBL" id="KAF9538673.1"/>
    </source>
</evidence>
<name>A0A9P6JZ89_9FUNG</name>
<keyword evidence="3" id="KW-1185">Reference proteome</keyword>
<protein>
    <submittedName>
        <fullName evidence="2">Uncharacterized protein</fullName>
    </submittedName>
</protein>
<dbReference type="Proteomes" id="UP000723463">
    <property type="component" value="Unassembled WGS sequence"/>
</dbReference>
<proteinExistence type="predicted"/>
<dbReference type="InterPro" id="IPR029060">
    <property type="entry name" value="PIN-like_dom_sf"/>
</dbReference>
<feature type="compositionally biased region" description="Basic residues" evidence="1">
    <location>
        <begin position="218"/>
        <end position="233"/>
    </location>
</feature>
<organism evidence="2 3">
    <name type="scientific">Mortierella hygrophila</name>
    <dbReference type="NCBI Taxonomy" id="979708"/>
    <lineage>
        <taxon>Eukaryota</taxon>
        <taxon>Fungi</taxon>
        <taxon>Fungi incertae sedis</taxon>
        <taxon>Mucoromycota</taxon>
        <taxon>Mortierellomycotina</taxon>
        <taxon>Mortierellomycetes</taxon>
        <taxon>Mortierellales</taxon>
        <taxon>Mortierellaceae</taxon>
        <taxon>Mortierella</taxon>
    </lineage>
</organism>
<gene>
    <name evidence="2" type="ORF">EC957_006345</name>
</gene>